<organism evidence="13 14">
    <name type="scientific">Penaeus vannamei</name>
    <name type="common">Whiteleg shrimp</name>
    <name type="synonym">Litopenaeus vannamei</name>
    <dbReference type="NCBI Taxonomy" id="6689"/>
    <lineage>
        <taxon>Eukaryota</taxon>
        <taxon>Metazoa</taxon>
        <taxon>Ecdysozoa</taxon>
        <taxon>Arthropoda</taxon>
        <taxon>Crustacea</taxon>
        <taxon>Multicrustacea</taxon>
        <taxon>Malacostraca</taxon>
        <taxon>Eumalacostraca</taxon>
        <taxon>Eucarida</taxon>
        <taxon>Decapoda</taxon>
        <taxon>Dendrobranchiata</taxon>
        <taxon>Penaeoidea</taxon>
        <taxon>Penaeidae</taxon>
        <taxon>Penaeus</taxon>
    </lineage>
</organism>
<dbReference type="SMART" id="SM00484">
    <property type="entry name" value="XPGI"/>
    <property type="match status" value="1"/>
</dbReference>
<dbReference type="Gene3D" id="1.10.150.20">
    <property type="entry name" value="5' to 3' exonuclease, C-terminal subdomain"/>
    <property type="match status" value="1"/>
</dbReference>
<dbReference type="GO" id="GO:0006281">
    <property type="term" value="P:DNA repair"/>
    <property type="evidence" value="ECO:0007669"/>
    <property type="project" value="UniProtKB-KW"/>
</dbReference>
<evidence type="ECO:0000259" key="12">
    <source>
        <dbReference type="SMART" id="SM00485"/>
    </source>
</evidence>
<keyword evidence="14" id="KW-1185">Reference proteome</keyword>
<dbReference type="Gene3D" id="3.40.50.1010">
    <property type="entry name" value="5'-nuclease"/>
    <property type="match status" value="1"/>
</dbReference>
<dbReference type="InterPro" id="IPR036279">
    <property type="entry name" value="5-3_exonuclease_C_sf"/>
</dbReference>
<feature type="domain" description="XPG N-terminal" evidence="12">
    <location>
        <begin position="1"/>
        <end position="94"/>
    </location>
</feature>
<gene>
    <name evidence="13" type="ORF">C7M84_021936</name>
</gene>
<comment type="caution">
    <text evidence="13">The sequence shown here is derived from an EMBL/GenBank/DDBJ whole genome shotgun (WGS) entry which is preliminary data.</text>
</comment>
<comment type="cofactor">
    <cofactor evidence="1">
        <name>Mg(2+)</name>
        <dbReference type="ChEBI" id="CHEBI:18420"/>
    </cofactor>
</comment>
<dbReference type="PANTHER" id="PTHR11081:SF70">
    <property type="entry name" value="FLAP ENDONUCLEASE GEN HOMOLOG 1"/>
    <property type="match status" value="1"/>
</dbReference>
<dbReference type="GO" id="GO:0046872">
    <property type="term" value="F:metal ion binding"/>
    <property type="evidence" value="ECO:0007669"/>
    <property type="project" value="UniProtKB-KW"/>
</dbReference>
<dbReference type="InterPro" id="IPR029060">
    <property type="entry name" value="PIN-like_dom_sf"/>
</dbReference>
<protein>
    <submittedName>
        <fullName evidence="13">Putative flap endonuclease GEN-like 1</fullName>
    </submittedName>
</protein>
<dbReference type="SMART" id="SM00485">
    <property type="entry name" value="XPGN"/>
    <property type="match status" value="1"/>
</dbReference>
<evidence type="ECO:0000256" key="5">
    <source>
        <dbReference type="ARBA" id="ARBA00022763"/>
    </source>
</evidence>
<dbReference type="Pfam" id="PF00752">
    <property type="entry name" value="XPG_N"/>
    <property type="match status" value="1"/>
</dbReference>
<evidence type="ECO:0000256" key="7">
    <source>
        <dbReference type="ARBA" id="ARBA00022842"/>
    </source>
</evidence>
<dbReference type="InterPro" id="IPR006084">
    <property type="entry name" value="XPG/Rad2"/>
</dbReference>
<dbReference type="InterPro" id="IPR006086">
    <property type="entry name" value="XPG-I_dom"/>
</dbReference>
<dbReference type="SUPFAM" id="SSF88723">
    <property type="entry name" value="PIN domain-like"/>
    <property type="match status" value="1"/>
</dbReference>
<evidence type="ECO:0000256" key="4">
    <source>
        <dbReference type="ARBA" id="ARBA00022759"/>
    </source>
</evidence>
<keyword evidence="2" id="KW-0540">Nuclease</keyword>
<dbReference type="SMART" id="SM00279">
    <property type="entry name" value="HhH2"/>
    <property type="match status" value="1"/>
</dbReference>
<keyword evidence="8" id="KW-0234">DNA repair</keyword>
<dbReference type="PRINTS" id="PR00853">
    <property type="entry name" value="XPGRADSUPER"/>
</dbReference>
<evidence type="ECO:0000256" key="8">
    <source>
        <dbReference type="ARBA" id="ARBA00023204"/>
    </source>
</evidence>
<dbReference type="AlphaFoldDB" id="A0A423U863"/>
<dbReference type="GO" id="GO:0017108">
    <property type="term" value="F:5'-flap endonuclease activity"/>
    <property type="evidence" value="ECO:0007669"/>
    <property type="project" value="UniProtKB-ARBA"/>
</dbReference>
<comment type="similarity">
    <text evidence="9">Belongs to the XPG/RAD2 endonuclease family. GEN subfamily.</text>
</comment>
<accession>A0A423U863</accession>
<keyword evidence="3" id="KW-0479">Metal-binding</keyword>
<evidence type="ECO:0000256" key="2">
    <source>
        <dbReference type="ARBA" id="ARBA00022722"/>
    </source>
</evidence>
<evidence type="ECO:0000313" key="13">
    <source>
        <dbReference type="EMBL" id="ROT84866.1"/>
    </source>
</evidence>
<keyword evidence="6" id="KW-0378">Hydrolase</keyword>
<feature type="domain" description="XPG-I" evidence="11">
    <location>
        <begin position="125"/>
        <end position="196"/>
    </location>
</feature>
<evidence type="ECO:0000259" key="11">
    <source>
        <dbReference type="SMART" id="SM00484"/>
    </source>
</evidence>
<sequence length="512" mass="57405">MGVKDLWSLVSPTGEVLPLTALEGKAVAIDLSCWVVDCQALHLGHVARPHLRNLFFRTMALLNNGVLPVFVLEGDAPSMKWNTINSRNQRNFHSSANPTGKNSSVKTGKRSRFKSVLKECRELLDMLGVPWVQASGEAEATCAALNYHNMVEGVISQDSDVFLYGGQTVFRNFTANQSKATVEKFSMHLLEEHLKLTRGGLILLALLLGCDYFPAGVQGVGKDTAVRLLRVWYQKGVKDPNAVLGSVLWQLTQHSNLNARKWKNGNDEELEAGVRDRMLATDGFPFSDIIQEFRRRLDPPSLKVKWGQPQFSDLVRWCIIKLEWEGNYAVEKISPVVTRWMVTCGWYGGRISYPDLGLMPLSIVKRCVRRGVSACQVKWKVLSRNLPENSPVELTTDEPLHLLQASLPALLEEFEEAKAAKKVKGSYGEKLIVRLKMTLHPVVYKDLNHQIMFIPQVHPPGKLLQGKLKDLLIVQCLLWNPCRQILFIGCMILMVESGGLFTCLGEVVTRLP</sequence>
<name>A0A423U863_PENVA</name>
<evidence type="ECO:0000256" key="6">
    <source>
        <dbReference type="ARBA" id="ARBA00022801"/>
    </source>
</evidence>
<dbReference type="FunFam" id="1.10.150.20:FF:000030">
    <property type="entry name" value="Flap endonuclease GEN-like 1"/>
    <property type="match status" value="1"/>
</dbReference>
<dbReference type="STRING" id="6689.A0A423U863"/>
<dbReference type="Proteomes" id="UP000283509">
    <property type="component" value="Unassembled WGS sequence"/>
</dbReference>
<dbReference type="SUPFAM" id="SSF47807">
    <property type="entry name" value="5' to 3' exonuclease, C-terminal subdomain"/>
    <property type="match status" value="1"/>
</dbReference>
<evidence type="ECO:0000313" key="14">
    <source>
        <dbReference type="Proteomes" id="UP000283509"/>
    </source>
</evidence>
<proteinExistence type="inferred from homology"/>
<dbReference type="GO" id="GO:0008821">
    <property type="term" value="F:crossover junction DNA endonuclease activity"/>
    <property type="evidence" value="ECO:0007669"/>
    <property type="project" value="UniProtKB-ARBA"/>
</dbReference>
<evidence type="ECO:0000256" key="9">
    <source>
        <dbReference type="ARBA" id="ARBA00038112"/>
    </source>
</evidence>
<dbReference type="CDD" id="cd09869">
    <property type="entry name" value="PIN_GEN1"/>
    <property type="match status" value="1"/>
</dbReference>
<evidence type="ECO:0000256" key="10">
    <source>
        <dbReference type="SAM" id="MobiDB-lite"/>
    </source>
</evidence>
<feature type="compositionally biased region" description="Polar residues" evidence="10">
    <location>
        <begin position="87"/>
        <end position="106"/>
    </location>
</feature>
<feature type="region of interest" description="Disordered" evidence="10">
    <location>
        <begin position="87"/>
        <end position="107"/>
    </location>
</feature>
<keyword evidence="4 13" id="KW-0255">Endonuclease</keyword>
<dbReference type="OrthoDB" id="2959108at2759"/>
<evidence type="ECO:0000256" key="1">
    <source>
        <dbReference type="ARBA" id="ARBA00001946"/>
    </source>
</evidence>
<dbReference type="InterPro" id="IPR006085">
    <property type="entry name" value="XPG_DNA_repair_N"/>
</dbReference>
<evidence type="ECO:0000256" key="3">
    <source>
        <dbReference type="ARBA" id="ARBA00022723"/>
    </source>
</evidence>
<dbReference type="GO" id="GO:0000400">
    <property type="term" value="F:four-way junction DNA binding"/>
    <property type="evidence" value="ECO:0007669"/>
    <property type="project" value="TreeGrafter"/>
</dbReference>
<dbReference type="Pfam" id="PF00867">
    <property type="entry name" value="XPG_I"/>
    <property type="match status" value="1"/>
</dbReference>
<reference evidence="13 14" key="1">
    <citation type="submission" date="2018-04" db="EMBL/GenBank/DDBJ databases">
        <authorList>
            <person name="Zhang X."/>
            <person name="Yuan J."/>
            <person name="Li F."/>
            <person name="Xiang J."/>
        </authorList>
    </citation>
    <scope>NUCLEOTIDE SEQUENCE [LARGE SCALE GENOMIC DNA]</scope>
    <source>
        <tissue evidence="13">Muscle</tissue>
    </source>
</reference>
<reference evidence="13 14" key="2">
    <citation type="submission" date="2019-01" db="EMBL/GenBank/DDBJ databases">
        <title>The decoding of complex shrimp genome reveals the adaptation for benthos swimmer, frequently molting mechanism and breeding impact on genome.</title>
        <authorList>
            <person name="Sun Y."/>
            <person name="Gao Y."/>
            <person name="Yu Y."/>
        </authorList>
    </citation>
    <scope>NUCLEOTIDE SEQUENCE [LARGE SCALE GENOMIC DNA]</scope>
    <source>
        <tissue evidence="13">Muscle</tissue>
    </source>
</reference>
<keyword evidence="7" id="KW-0460">Magnesium</keyword>
<dbReference type="EMBL" id="QCYY01000484">
    <property type="protein sequence ID" value="ROT84866.1"/>
    <property type="molecule type" value="Genomic_DNA"/>
</dbReference>
<dbReference type="PANTHER" id="PTHR11081">
    <property type="entry name" value="FLAP ENDONUCLEASE FAMILY MEMBER"/>
    <property type="match status" value="1"/>
</dbReference>
<dbReference type="InterPro" id="IPR008918">
    <property type="entry name" value="HhH2"/>
</dbReference>
<keyword evidence="5" id="KW-0227">DNA damage</keyword>